<organism evidence="3 5">
    <name type="scientific">Streptomyces griseoaurantiacus</name>
    <dbReference type="NCBI Taxonomy" id="68213"/>
    <lineage>
        <taxon>Bacteria</taxon>
        <taxon>Bacillati</taxon>
        <taxon>Actinomycetota</taxon>
        <taxon>Actinomycetes</taxon>
        <taxon>Kitasatosporales</taxon>
        <taxon>Streptomycetaceae</taxon>
        <taxon>Streptomyces</taxon>
        <taxon>Streptomyces aurantiacus group</taxon>
    </lineage>
</organism>
<accession>A0A1G7C6I4</accession>
<dbReference type="SMART" id="SM00830">
    <property type="entry name" value="CM_2"/>
    <property type="match status" value="1"/>
</dbReference>
<evidence type="ECO:0000313" key="4">
    <source>
        <dbReference type="EMBL" id="WUR39814.1"/>
    </source>
</evidence>
<sequence length="133" mass="14470">MTQQSIGDLAAKAVGTGSVSATEAERQATGPAGVDRQELDRQEVDRREIDSLDSRIVQLIHERHHVSSRIQQRRRREGGPRTVLKREMVVIDRYRQGLGPEGTALATAILRLCRGPAPEAPGAANAERGEPGT</sequence>
<dbReference type="InterPro" id="IPR036263">
    <property type="entry name" value="Chorismate_II_sf"/>
</dbReference>
<feature type="region of interest" description="Disordered" evidence="1">
    <location>
        <begin position="1"/>
        <end position="46"/>
    </location>
</feature>
<dbReference type="InterPro" id="IPR002701">
    <property type="entry name" value="CM_II_prokaryot"/>
</dbReference>
<dbReference type="Proteomes" id="UP001432161">
    <property type="component" value="Chromosome"/>
</dbReference>
<dbReference type="NCBIfam" id="NF005894">
    <property type="entry name" value="PRK07857.1"/>
    <property type="match status" value="1"/>
</dbReference>
<name>A0A1G7C6I4_9ACTN</name>
<dbReference type="InterPro" id="IPR036979">
    <property type="entry name" value="CM_dom_sf"/>
</dbReference>
<dbReference type="Pfam" id="PF01817">
    <property type="entry name" value="CM_2"/>
    <property type="match status" value="1"/>
</dbReference>
<dbReference type="EMBL" id="FNAX01000001">
    <property type="protein sequence ID" value="SDE34390.1"/>
    <property type="molecule type" value="Genomic_DNA"/>
</dbReference>
<dbReference type="PROSITE" id="PS51168">
    <property type="entry name" value="CHORISMATE_MUT_2"/>
    <property type="match status" value="1"/>
</dbReference>
<dbReference type="InterPro" id="IPR010958">
    <property type="entry name" value="Chorismate_mutase_highGC-bac"/>
</dbReference>
<reference evidence="4" key="2">
    <citation type="submission" date="2022-10" db="EMBL/GenBank/DDBJ databases">
        <title>The complete genomes of actinobacterial strains from the NBC collection.</title>
        <authorList>
            <person name="Joergensen T.S."/>
            <person name="Alvarez Arevalo M."/>
            <person name="Sterndorff E.B."/>
            <person name="Faurdal D."/>
            <person name="Vuksanovic O."/>
            <person name="Mourched A.-S."/>
            <person name="Charusanti P."/>
            <person name="Shaw S."/>
            <person name="Blin K."/>
            <person name="Weber T."/>
        </authorList>
    </citation>
    <scope>NUCLEOTIDE SEQUENCE</scope>
    <source>
        <strain evidence="4">NBC_00489</strain>
    </source>
</reference>
<proteinExistence type="predicted"/>
<dbReference type="GO" id="GO:0004106">
    <property type="term" value="F:chorismate mutase activity"/>
    <property type="evidence" value="ECO:0007669"/>
    <property type="project" value="UniProtKB-EC"/>
</dbReference>
<feature type="compositionally biased region" description="Basic and acidic residues" evidence="1">
    <location>
        <begin position="35"/>
        <end position="46"/>
    </location>
</feature>
<keyword evidence="4" id="KW-0413">Isomerase</keyword>
<feature type="domain" description="Chorismate mutase" evidence="2">
    <location>
        <begin position="36"/>
        <end position="133"/>
    </location>
</feature>
<evidence type="ECO:0000313" key="6">
    <source>
        <dbReference type="Proteomes" id="UP001432161"/>
    </source>
</evidence>
<reference evidence="3 5" key="1">
    <citation type="submission" date="2016-10" db="EMBL/GenBank/DDBJ databases">
        <authorList>
            <person name="de Groot N.N."/>
        </authorList>
    </citation>
    <scope>NUCLEOTIDE SEQUENCE [LARGE SCALE GENOMIC DNA]</scope>
    <source>
        <strain evidence="3 5">CGMCC 4.1859</strain>
    </source>
</reference>
<dbReference type="Proteomes" id="UP000198614">
    <property type="component" value="Unassembled WGS sequence"/>
</dbReference>
<evidence type="ECO:0000259" key="2">
    <source>
        <dbReference type="PROSITE" id="PS51168"/>
    </source>
</evidence>
<evidence type="ECO:0000313" key="3">
    <source>
        <dbReference type="EMBL" id="SDE34390.1"/>
    </source>
</evidence>
<evidence type="ECO:0000256" key="1">
    <source>
        <dbReference type="SAM" id="MobiDB-lite"/>
    </source>
</evidence>
<dbReference type="GO" id="GO:0046417">
    <property type="term" value="P:chorismate metabolic process"/>
    <property type="evidence" value="ECO:0007669"/>
    <property type="project" value="InterPro"/>
</dbReference>
<dbReference type="NCBIfam" id="TIGR01808">
    <property type="entry name" value="CM_M_hiGC-arch"/>
    <property type="match status" value="1"/>
</dbReference>
<dbReference type="AlphaFoldDB" id="A0A1G7C6I4"/>
<protein>
    <submittedName>
        <fullName evidence="3">Chorismate mutase</fullName>
        <ecNumber evidence="4">5.4.99.5</ecNumber>
    </submittedName>
</protein>
<dbReference type="Gene3D" id="1.20.59.10">
    <property type="entry name" value="Chorismate mutase"/>
    <property type="match status" value="1"/>
</dbReference>
<dbReference type="SUPFAM" id="SSF48600">
    <property type="entry name" value="Chorismate mutase II"/>
    <property type="match status" value="1"/>
</dbReference>
<evidence type="ECO:0000313" key="5">
    <source>
        <dbReference type="Proteomes" id="UP000198614"/>
    </source>
</evidence>
<dbReference type="EMBL" id="CP108330">
    <property type="protein sequence ID" value="WUR39814.1"/>
    <property type="molecule type" value="Genomic_DNA"/>
</dbReference>
<keyword evidence="6" id="KW-1185">Reference proteome</keyword>
<dbReference type="EC" id="5.4.99.5" evidence="4"/>
<gene>
    <name evidence="4" type="ORF">OHN36_23020</name>
    <name evidence="3" type="ORF">SAMN05216260_101378</name>
</gene>